<sequence>MLLAWALSLVNPAPLRLRRRGYVRQSGLLHARSRRCRAAWAPHLVRARSVILAAAEATVGRGSAVVLGSGLLDDVPLDALAKLFDRVTLVDAVHPWPARLAARRHGNVALTTAEISARLTDPGLAGLCAAADLIVSANLLSQLPIVPIEAYEARSLEAPPRLGTQIVETHLAALDRLAGHVERICLITDTVQRAEDRAGRVTDSLDLMFGVMLPPPTEAWDWELAPFGEVSRRRRLIHRVHAYPDWRAARG</sequence>
<evidence type="ECO:0000313" key="1">
    <source>
        <dbReference type="EMBL" id="MDQ0542962.1"/>
    </source>
</evidence>
<dbReference type="Proteomes" id="UP001223420">
    <property type="component" value="Unassembled WGS sequence"/>
</dbReference>
<reference evidence="1" key="1">
    <citation type="submission" date="2023-07" db="EMBL/GenBank/DDBJ databases">
        <title>Genomic Encyclopedia of Type Strains, Phase IV (KMG-IV): sequencing the most valuable type-strain genomes for metagenomic binning, comparative biology and taxonomic classification.</title>
        <authorList>
            <person name="Goeker M."/>
        </authorList>
    </citation>
    <scope>NUCLEOTIDE SEQUENCE</scope>
    <source>
        <strain evidence="1">DSM 19569</strain>
    </source>
</reference>
<accession>A0AAJ1TL55</accession>
<dbReference type="RefSeq" id="WP_230366983.1">
    <property type="nucleotide sequence ID" value="NZ_JAJALK010000008.1"/>
</dbReference>
<organism evidence="1 2">
    <name type="scientific">Methylobacterium brachiatum</name>
    <dbReference type="NCBI Taxonomy" id="269660"/>
    <lineage>
        <taxon>Bacteria</taxon>
        <taxon>Pseudomonadati</taxon>
        <taxon>Pseudomonadota</taxon>
        <taxon>Alphaproteobacteria</taxon>
        <taxon>Hyphomicrobiales</taxon>
        <taxon>Methylobacteriaceae</taxon>
        <taxon>Methylobacterium</taxon>
    </lineage>
</organism>
<name>A0AAJ1TL55_9HYPH</name>
<proteinExistence type="predicted"/>
<gene>
    <name evidence="1" type="ORF">QO001_001880</name>
</gene>
<dbReference type="EMBL" id="JAUSWL010000002">
    <property type="protein sequence ID" value="MDQ0542962.1"/>
    <property type="molecule type" value="Genomic_DNA"/>
</dbReference>
<protein>
    <submittedName>
        <fullName evidence="1">Uncharacterized protein</fullName>
    </submittedName>
</protein>
<comment type="caution">
    <text evidence="1">The sequence shown here is derived from an EMBL/GenBank/DDBJ whole genome shotgun (WGS) entry which is preliminary data.</text>
</comment>
<dbReference type="AlphaFoldDB" id="A0AAJ1TL55"/>
<evidence type="ECO:0000313" key="2">
    <source>
        <dbReference type="Proteomes" id="UP001223420"/>
    </source>
</evidence>